<dbReference type="PANTHER" id="PTHR23419:SF8">
    <property type="entry name" value="FI09726P"/>
    <property type="match status" value="1"/>
</dbReference>
<accession>A4TZJ8</accession>
<dbReference type="AlphaFoldDB" id="A4TZJ8"/>
<organism evidence="2">
    <name type="scientific">Magnetospirillum gryphiswaldense</name>
    <dbReference type="NCBI Taxonomy" id="55518"/>
    <lineage>
        <taxon>Bacteria</taxon>
        <taxon>Pseudomonadati</taxon>
        <taxon>Pseudomonadota</taxon>
        <taxon>Alphaproteobacteria</taxon>
        <taxon>Rhodospirillales</taxon>
        <taxon>Rhodospirillaceae</taxon>
        <taxon>Magnetospirillum</taxon>
    </lineage>
</organism>
<dbReference type="RefSeq" id="WP_234016356.1">
    <property type="nucleotide sequence ID" value="NZ_CP027527.1"/>
</dbReference>
<evidence type="ECO:0000313" key="2">
    <source>
        <dbReference type="EMBL" id="CAM76055.1"/>
    </source>
</evidence>
<evidence type="ECO:0000256" key="1">
    <source>
        <dbReference type="ARBA" id="ARBA00010169"/>
    </source>
</evidence>
<gene>
    <name evidence="2" type="ORF">MGR_2210</name>
</gene>
<protein>
    <submittedName>
        <fullName evidence="2">CutA1 divalent ion tolerance protein</fullName>
    </submittedName>
</protein>
<proteinExistence type="inferred from homology"/>
<dbReference type="EMBL" id="CU459003">
    <property type="protein sequence ID" value="CAM76055.1"/>
    <property type="molecule type" value="Genomic_DNA"/>
</dbReference>
<dbReference type="InterPro" id="IPR011322">
    <property type="entry name" value="N-reg_PII-like_a/b"/>
</dbReference>
<sequence length="108" mass="11498">MSEQAQMVYVTAPGHDVAVALAEAVVGERLAACANILGPITSVYWWDGKLNRDGEVAMIFKTTAAHIPALTARIRQLHPYECPCIVALPIGGGNPDFLAWIAAETAPL</sequence>
<dbReference type="InterPro" id="IPR004323">
    <property type="entry name" value="Ion_tolerance_CutA"/>
</dbReference>
<name>A4TZJ8_9PROT</name>
<dbReference type="SUPFAM" id="SSF54913">
    <property type="entry name" value="GlnB-like"/>
    <property type="match status" value="1"/>
</dbReference>
<dbReference type="Gene3D" id="3.30.70.120">
    <property type="match status" value="1"/>
</dbReference>
<comment type="similarity">
    <text evidence="1">Belongs to the CutA family.</text>
</comment>
<dbReference type="GO" id="GO:0005507">
    <property type="term" value="F:copper ion binding"/>
    <property type="evidence" value="ECO:0007669"/>
    <property type="project" value="TreeGrafter"/>
</dbReference>
<reference evidence="2" key="1">
    <citation type="journal article" date="2007" name="J. Bacteriol.">
        <title>Comparative genome analysis of four magnetotactic bacteria reveals a complex set of group-specific genes implicated in magnetosome biomineralization and function.</title>
        <authorList>
            <person name="Richter M."/>
            <person name="Kube M."/>
            <person name="Bazylinski D.A."/>
            <person name="Lombardot T."/>
            <person name="Gloeckner F.O."/>
            <person name="Reinhardt R."/>
            <person name="Schueler D."/>
        </authorList>
    </citation>
    <scope>NUCLEOTIDE SEQUENCE</scope>
    <source>
        <strain evidence="2">MSR-1</strain>
    </source>
</reference>
<dbReference type="GO" id="GO:0010038">
    <property type="term" value="P:response to metal ion"/>
    <property type="evidence" value="ECO:0007669"/>
    <property type="project" value="InterPro"/>
</dbReference>
<dbReference type="InterPro" id="IPR015867">
    <property type="entry name" value="N-reg_PII/ATP_PRibTrfase_C"/>
</dbReference>
<dbReference type="PANTHER" id="PTHR23419">
    <property type="entry name" value="DIVALENT CATION TOLERANCE CUTA-RELATED"/>
    <property type="match status" value="1"/>
</dbReference>
<dbReference type="Pfam" id="PF03091">
    <property type="entry name" value="CutA1"/>
    <property type="match status" value="1"/>
</dbReference>